<feature type="compositionally biased region" description="Basic and acidic residues" evidence="8">
    <location>
        <begin position="642"/>
        <end position="651"/>
    </location>
</feature>
<feature type="region of interest" description="Disordered" evidence="8">
    <location>
        <begin position="1594"/>
        <end position="1631"/>
    </location>
</feature>
<feature type="region of interest" description="Disordered" evidence="8">
    <location>
        <begin position="1663"/>
        <end position="1687"/>
    </location>
</feature>
<feature type="compositionally biased region" description="Low complexity" evidence="8">
    <location>
        <begin position="674"/>
        <end position="692"/>
    </location>
</feature>
<dbReference type="GO" id="GO:0003729">
    <property type="term" value="F:mRNA binding"/>
    <property type="evidence" value="ECO:0007669"/>
    <property type="project" value="TreeGrafter"/>
</dbReference>
<reference evidence="10" key="1">
    <citation type="submission" date="2023-11" db="EMBL/GenBank/DDBJ databases">
        <authorList>
            <person name="De Vega J J."/>
            <person name="De Vega J J."/>
        </authorList>
    </citation>
    <scope>NUCLEOTIDE SEQUENCE</scope>
</reference>
<evidence type="ECO:0000256" key="8">
    <source>
        <dbReference type="SAM" id="MobiDB-lite"/>
    </source>
</evidence>
<sequence>MSSLESFLGSLLVGTWLNTALFVLEVRYAINYLLHPIARAERWYVKATVAACLVTDSITVAGHYAAVYLYCVTNWGNIAYLPGQHQPTRVYSFASALTTFMVQNLLIYRNWKATRIWPIAVFLCLLACTTLGAVIRTTQYPQNVTRAQVVVPVVLSLVSATCTDIGIAICLVCQLHFMHSATTFSGTRNPAPDAPSLRAQMCTCAARDLVACPPSRRPSTALHVITAQHRARAGDIHANVRHSCDSRHETLIGLRRARIIREPKGTVWVAGERANQIEEWRHTVLTKLACFRELQAVYMPAAAAIIEEAEARRVRSASSPRPEHIKLWMPSEMPSLLGPARGCVARLCDIETKLRVAQCENSLTLVRARLHAKRHLISFRNANVTGQNQSTKARTLISKVGEKVTASANRYRRGRQALVEAGRLEKFQHLQELKDEHLQMSGAAMETDTERTDAWTAKKIGALGAGRVPRQDHGLSKQVISWIWTAPGAWDNKEKDLHDSIHVEWGQALARRDRWTKEVLLLKEEMCRHYGWSSTGISFGAPSHPVVRQSAALPPMRDPGEEEIDSESSVASKGPDNAVKEEACCAAYGRLFTHILIINLKVRAVTADQSFLRLFTSRATRHRHRHRQANLAPPQTIEEEERGTKKDDHTARNMSRQAKTMPPQPSSVSIGKQPMAYPNAPAGANANSNTASAGGGGGQPRSARAASKAPAAYPPPDASANPGAANGAKGKGKPAAQAAAQAKIWNTSTSEERERIRDFWLALSEAERRDLVRIEKDTVLRKMKEEQRHSCGCAVCGRKRSAIEDELQVLYDSYYDDLEQYAIQQQQYLSSLAGGRGALTTTNSGAGTGIAAGNPGQAQRIKAPPGPGPFPGSVEVDRYGAVVGGAGYPPRATHTKSKSGSKHGNVRTKKPGSKTTTTPKSKHGKAGTGKNKAKHKSESKVKARLEAEDVYEEDPPDEEDEDDDDQDVDEPLDDEEVEVDVMNGKRSGKRVRGKIGAGRGVNPSANGAIDMKGKMAAGVSVGGSGGPTSILTVADDLLKNDGRKFLEMMEQLAERRLAREEEAADGISGDDDESGSSVGGESDDDDDGDDSEEGSEDLDEEEDDEQEVDDGESVSGTDRSELSDEEEEDDEEDDEDDDDESDDDEDEPLTEDEKIKEGKRMFSIFAARMFEQRVLHAYRERVAQERQLQLIRELEDEDERKRENEAKKQNVKNKKKDKKKQQKAAKEEKEALKAKEKAAEEAAAKEKQAALEDEQRKRRDEERNKRKAAEDERKRKAAEDAERERKKVREREEARKEKERKEKEAREEKEREREREREKEKEKEKAAAAALAAQRAAAAAAKASAANQVPSSSSSSSRPNGITASPSSSAVPPKKIILKASTSSSSSSSVMSPAVTPTRPTPRTVAPPTPVTPLISQAAIGIPPPTPQTPIAAHAPVHAYAAQTQNPASPRTAFSSSSSFGGVPSFGHGAPSVQVAQHQAHQIGHQQPIGHGLGVHHPQQSQHNMHHHLTQLHHPIGHQHPIGHNAIGQPQHPGLGVIGQHPHFVGMQQQQHPISLAAGIPSPIGPPPKQLAPGAGRRASLGPGSVIGSGIGLAVSPPTPIGRPTPIARPDIGTRMGGRNRSPSPKTLGSSALLADDDELVVPVRRGANVGVGWGVPVAGGGGWNHPGGGGSGSVPGGGGFFGRSGQ</sequence>
<feature type="transmembrane region" description="Helical" evidence="9">
    <location>
        <begin position="6"/>
        <end position="26"/>
    </location>
</feature>
<evidence type="ECO:0000313" key="11">
    <source>
        <dbReference type="Proteomes" id="UP001295794"/>
    </source>
</evidence>
<feature type="transmembrane region" description="Helical" evidence="9">
    <location>
        <begin position="115"/>
        <end position="135"/>
    </location>
</feature>
<keyword evidence="4 7" id="KW-0963">Cytoplasm</keyword>
<feature type="compositionally biased region" description="Acidic residues" evidence="8">
    <location>
        <begin position="948"/>
        <end position="979"/>
    </location>
</feature>
<feature type="compositionally biased region" description="Basic residues" evidence="8">
    <location>
        <begin position="1209"/>
        <end position="1223"/>
    </location>
</feature>
<dbReference type="Proteomes" id="UP001295794">
    <property type="component" value="Unassembled WGS sequence"/>
</dbReference>
<feature type="compositionally biased region" description="Basic and acidic residues" evidence="8">
    <location>
        <begin position="1199"/>
        <end position="1208"/>
    </location>
</feature>
<feature type="compositionally biased region" description="Low complexity" evidence="8">
    <location>
        <begin position="1364"/>
        <end position="1373"/>
    </location>
</feature>
<feature type="compositionally biased region" description="Basic residues" evidence="8">
    <location>
        <begin position="893"/>
        <end position="912"/>
    </location>
</feature>
<evidence type="ECO:0000256" key="2">
    <source>
        <dbReference type="ARBA" id="ARBA00007112"/>
    </source>
</evidence>
<feature type="transmembrane region" description="Helical" evidence="9">
    <location>
        <begin position="47"/>
        <end position="70"/>
    </location>
</feature>
<feature type="region of interest" description="Disordered" evidence="8">
    <location>
        <begin position="551"/>
        <end position="576"/>
    </location>
</feature>
<comment type="similarity">
    <text evidence="2 7">Belongs to the NST1 family.</text>
</comment>
<feature type="region of interest" description="Disordered" evidence="8">
    <location>
        <begin position="846"/>
        <end position="1009"/>
    </location>
</feature>
<dbReference type="GO" id="GO:0034063">
    <property type="term" value="P:stress granule assembly"/>
    <property type="evidence" value="ECO:0007669"/>
    <property type="project" value="TreeGrafter"/>
</dbReference>
<dbReference type="InterPro" id="IPR045117">
    <property type="entry name" value="ATXN2-like"/>
</dbReference>
<feature type="compositionally biased region" description="Basic and acidic residues" evidence="8">
    <location>
        <begin position="1224"/>
        <end position="1326"/>
    </location>
</feature>
<evidence type="ECO:0000256" key="5">
    <source>
        <dbReference type="ARBA" id="ARBA00023016"/>
    </source>
</evidence>
<feature type="compositionally biased region" description="Low complexity" evidence="8">
    <location>
        <begin position="1380"/>
        <end position="1404"/>
    </location>
</feature>
<dbReference type="Pfam" id="PF13945">
    <property type="entry name" value="NST1"/>
    <property type="match status" value="1"/>
</dbReference>
<protein>
    <recommendedName>
        <fullName evidence="3 7">Stress response protein NST1</fullName>
    </recommendedName>
</protein>
<feature type="compositionally biased region" description="Low complexity" evidence="8">
    <location>
        <begin position="700"/>
        <end position="711"/>
    </location>
</feature>
<dbReference type="EMBL" id="CAVNYO010000180">
    <property type="protein sequence ID" value="CAK5271987.1"/>
    <property type="molecule type" value="Genomic_DNA"/>
</dbReference>
<evidence type="ECO:0000256" key="3">
    <source>
        <dbReference type="ARBA" id="ARBA00020733"/>
    </source>
</evidence>
<gene>
    <name evidence="10" type="ORF">MYCIT1_LOCUS17454</name>
</gene>
<feature type="compositionally biased region" description="Low complexity" evidence="8">
    <location>
        <begin position="1454"/>
        <end position="1490"/>
    </location>
</feature>
<dbReference type="InterPro" id="IPR025279">
    <property type="entry name" value="NST1"/>
</dbReference>
<feature type="region of interest" description="Disordered" evidence="8">
    <location>
        <begin position="1445"/>
        <end position="1499"/>
    </location>
</feature>
<organism evidence="10 11">
    <name type="scientific">Mycena citricolor</name>
    <dbReference type="NCBI Taxonomy" id="2018698"/>
    <lineage>
        <taxon>Eukaryota</taxon>
        <taxon>Fungi</taxon>
        <taxon>Dikarya</taxon>
        <taxon>Basidiomycota</taxon>
        <taxon>Agaricomycotina</taxon>
        <taxon>Agaricomycetes</taxon>
        <taxon>Agaricomycetidae</taxon>
        <taxon>Agaricales</taxon>
        <taxon>Marasmiineae</taxon>
        <taxon>Mycenaceae</taxon>
        <taxon>Mycena</taxon>
    </lineage>
</organism>
<feature type="compositionally biased region" description="Acidic residues" evidence="8">
    <location>
        <begin position="1123"/>
        <end position="1150"/>
    </location>
</feature>
<comment type="caution">
    <text evidence="10">The sequence shown here is derived from an EMBL/GenBank/DDBJ whole genome shotgun (WGS) entry which is preliminary data.</text>
</comment>
<feature type="compositionally biased region" description="Low complexity" evidence="8">
    <location>
        <begin position="718"/>
        <end position="743"/>
    </location>
</feature>
<feature type="transmembrane region" description="Helical" evidence="9">
    <location>
        <begin position="90"/>
        <end position="108"/>
    </location>
</feature>
<evidence type="ECO:0000256" key="1">
    <source>
        <dbReference type="ARBA" id="ARBA00004496"/>
    </source>
</evidence>
<feature type="region of interest" description="Disordered" evidence="8">
    <location>
        <begin position="1192"/>
        <end position="1411"/>
    </location>
</feature>
<feature type="compositionally biased region" description="Acidic residues" evidence="8">
    <location>
        <begin position="1081"/>
        <end position="1112"/>
    </location>
</feature>
<evidence type="ECO:0000256" key="4">
    <source>
        <dbReference type="ARBA" id="ARBA00022490"/>
    </source>
</evidence>
<feature type="compositionally biased region" description="Basic and acidic residues" evidence="8">
    <location>
        <begin position="936"/>
        <end position="947"/>
    </location>
</feature>
<feature type="region of interest" description="Disordered" evidence="8">
    <location>
        <begin position="620"/>
        <end position="743"/>
    </location>
</feature>
<feature type="compositionally biased region" description="Polar residues" evidence="8">
    <location>
        <begin position="1621"/>
        <end position="1630"/>
    </location>
</feature>
<feature type="compositionally biased region" description="Acidic residues" evidence="8">
    <location>
        <begin position="1062"/>
        <end position="1074"/>
    </location>
</feature>
<evidence type="ECO:0000256" key="7">
    <source>
        <dbReference type="RuleBase" id="RU049441"/>
    </source>
</evidence>
<dbReference type="GO" id="GO:0010494">
    <property type="term" value="C:cytoplasmic stress granule"/>
    <property type="evidence" value="ECO:0007669"/>
    <property type="project" value="TreeGrafter"/>
</dbReference>
<keyword evidence="11" id="KW-1185">Reference proteome</keyword>
<comment type="subcellular location">
    <subcellularLocation>
        <location evidence="1 7">Cytoplasm</location>
    </subcellularLocation>
</comment>
<keyword evidence="5 7" id="KW-0346">Stress response</keyword>
<keyword evidence="9" id="KW-0812">Transmembrane</keyword>
<keyword evidence="9" id="KW-0472">Membrane</keyword>
<feature type="region of interest" description="Disordered" evidence="8">
    <location>
        <begin position="1056"/>
        <end position="1159"/>
    </location>
</feature>
<proteinExistence type="inferred from homology"/>
<keyword evidence="6 7" id="KW-0175">Coiled coil</keyword>
<dbReference type="PANTHER" id="PTHR12854">
    <property type="entry name" value="ATAXIN 2-RELATED"/>
    <property type="match status" value="1"/>
</dbReference>
<evidence type="ECO:0000313" key="10">
    <source>
        <dbReference type="EMBL" id="CAK5271987.1"/>
    </source>
</evidence>
<feature type="compositionally biased region" description="Low complexity" evidence="8">
    <location>
        <begin position="1327"/>
        <end position="1357"/>
    </location>
</feature>
<comment type="function">
    <text evidence="7">May act as a negative regulator of salt tolerance.</text>
</comment>
<evidence type="ECO:0000256" key="9">
    <source>
        <dbReference type="SAM" id="Phobius"/>
    </source>
</evidence>
<feature type="compositionally biased region" description="Basic residues" evidence="8">
    <location>
        <begin position="920"/>
        <end position="935"/>
    </location>
</feature>
<accession>A0AAD2HAF4</accession>
<evidence type="ECO:0000256" key="6">
    <source>
        <dbReference type="ARBA" id="ARBA00023054"/>
    </source>
</evidence>
<keyword evidence="9" id="KW-1133">Transmembrane helix</keyword>
<name>A0AAD2HAF4_9AGAR</name>
<dbReference type="PANTHER" id="PTHR12854:SF12">
    <property type="entry name" value="POLYADENYLATE-BINDING PROTEIN INTERACTING PROTEIN"/>
    <property type="match status" value="1"/>
</dbReference>